<dbReference type="SUPFAM" id="SSF48452">
    <property type="entry name" value="TPR-like"/>
    <property type="match status" value="1"/>
</dbReference>
<protein>
    <submittedName>
        <fullName evidence="2">Helix-turn-helix transcriptional regulator</fullName>
    </submittedName>
</protein>
<accession>A0A9D0ZEI1</accession>
<dbReference type="InterPro" id="IPR011990">
    <property type="entry name" value="TPR-like_helical_dom_sf"/>
</dbReference>
<sequence>MNPALAGAAIRRERLRRDWSQEGLCRGLCSVSYLSKIENGAAGADAQLIAALLGRLGLSAEAEPADAALIERSYEAFFALDSAKGAACLSALREAMPRLERTLLAADAELLEIVLSDGGRPAPDWPERSLGLRQRSLMLLLRGEAGEAWRLSGEPVFALIAGDAEFNRGDYISAADSFGSACRAAAELGRVRVMLSARLMMGNCCSNSGQYEGMERHYRIAERIAADLGDAGALRTIRYNRASTAIELGRAEEGYAYFSALPEPTAMELHKLAAACELLGKREEALAALGRVSAAPREESAVENAVVDEMCAMLRWRLEQPDYLSSAEYGRRLLALFQRLRGELPPGYAGFHLGRVLEWLRANRQYKRALDILKDFPSYYN</sequence>
<reference evidence="2" key="1">
    <citation type="submission" date="2020-10" db="EMBL/GenBank/DDBJ databases">
        <authorList>
            <person name="Gilroy R."/>
        </authorList>
    </citation>
    <scope>NUCLEOTIDE SEQUENCE</scope>
    <source>
        <strain evidence="2">ChiBcolR7-354</strain>
    </source>
</reference>
<dbReference type="SMART" id="SM00530">
    <property type="entry name" value="HTH_XRE"/>
    <property type="match status" value="1"/>
</dbReference>
<dbReference type="SUPFAM" id="SSF47413">
    <property type="entry name" value="lambda repressor-like DNA-binding domains"/>
    <property type="match status" value="1"/>
</dbReference>
<evidence type="ECO:0000313" key="2">
    <source>
        <dbReference type="EMBL" id="HIQ78776.1"/>
    </source>
</evidence>
<dbReference type="EMBL" id="DVGA01000057">
    <property type="protein sequence ID" value="HIQ78776.1"/>
    <property type="molecule type" value="Genomic_DNA"/>
</dbReference>
<comment type="caution">
    <text evidence="2">The sequence shown here is derived from an EMBL/GenBank/DDBJ whole genome shotgun (WGS) entry which is preliminary data.</text>
</comment>
<organism evidence="2 3">
    <name type="scientific">Candidatus Scatomorpha intestinavium</name>
    <dbReference type="NCBI Taxonomy" id="2840922"/>
    <lineage>
        <taxon>Bacteria</taxon>
        <taxon>Bacillati</taxon>
        <taxon>Bacillota</taxon>
        <taxon>Clostridia</taxon>
        <taxon>Eubacteriales</taxon>
        <taxon>Candidatus Scatomorpha</taxon>
    </lineage>
</organism>
<proteinExistence type="predicted"/>
<dbReference type="Gene3D" id="1.25.40.10">
    <property type="entry name" value="Tetratricopeptide repeat domain"/>
    <property type="match status" value="2"/>
</dbReference>
<dbReference type="Proteomes" id="UP000824262">
    <property type="component" value="Unassembled WGS sequence"/>
</dbReference>
<feature type="domain" description="HTH cro/C1-type" evidence="1">
    <location>
        <begin position="10"/>
        <end position="63"/>
    </location>
</feature>
<dbReference type="PROSITE" id="PS50943">
    <property type="entry name" value="HTH_CROC1"/>
    <property type="match status" value="1"/>
</dbReference>
<name>A0A9D0ZEI1_9FIRM</name>
<dbReference type="InterPro" id="IPR001387">
    <property type="entry name" value="Cro/C1-type_HTH"/>
</dbReference>
<dbReference type="InterPro" id="IPR010982">
    <property type="entry name" value="Lambda_DNA-bd_dom_sf"/>
</dbReference>
<dbReference type="GO" id="GO:0003677">
    <property type="term" value="F:DNA binding"/>
    <property type="evidence" value="ECO:0007669"/>
    <property type="project" value="InterPro"/>
</dbReference>
<reference evidence="2" key="2">
    <citation type="journal article" date="2021" name="PeerJ">
        <title>Extensive microbial diversity within the chicken gut microbiome revealed by metagenomics and culture.</title>
        <authorList>
            <person name="Gilroy R."/>
            <person name="Ravi A."/>
            <person name="Getino M."/>
            <person name="Pursley I."/>
            <person name="Horton D.L."/>
            <person name="Alikhan N.F."/>
            <person name="Baker D."/>
            <person name="Gharbi K."/>
            <person name="Hall N."/>
            <person name="Watson M."/>
            <person name="Adriaenssens E.M."/>
            <person name="Foster-Nyarko E."/>
            <person name="Jarju S."/>
            <person name="Secka A."/>
            <person name="Antonio M."/>
            <person name="Oren A."/>
            <person name="Chaudhuri R.R."/>
            <person name="La Ragione R."/>
            <person name="Hildebrand F."/>
            <person name="Pallen M.J."/>
        </authorList>
    </citation>
    <scope>NUCLEOTIDE SEQUENCE</scope>
    <source>
        <strain evidence="2">ChiBcolR7-354</strain>
    </source>
</reference>
<evidence type="ECO:0000259" key="1">
    <source>
        <dbReference type="PROSITE" id="PS50943"/>
    </source>
</evidence>
<evidence type="ECO:0000313" key="3">
    <source>
        <dbReference type="Proteomes" id="UP000824262"/>
    </source>
</evidence>
<dbReference type="Pfam" id="PF13560">
    <property type="entry name" value="HTH_31"/>
    <property type="match status" value="1"/>
</dbReference>
<gene>
    <name evidence="2" type="ORF">IAB77_05895</name>
</gene>
<dbReference type="CDD" id="cd00093">
    <property type="entry name" value="HTH_XRE"/>
    <property type="match status" value="1"/>
</dbReference>
<dbReference type="AlphaFoldDB" id="A0A9D0ZEI1"/>